<dbReference type="AlphaFoldDB" id="A0A212J1N7"/>
<evidence type="ECO:0000256" key="1">
    <source>
        <dbReference type="ARBA" id="ARBA00022729"/>
    </source>
</evidence>
<dbReference type="InterPro" id="IPR000297">
    <property type="entry name" value="PPIase_PpiC"/>
</dbReference>
<feature type="chain" id="PRO_5011990316" evidence="3">
    <location>
        <begin position="23"/>
        <end position="318"/>
    </location>
</feature>
<accession>A0A212J1N7</accession>
<dbReference type="PANTHER" id="PTHR47637:SF1">
    <property type="entry name" value="CHAPERONE SURA"/>
    <property type="match status" value="1"/>
</dbReference>
<sequence>MKTIRCCVAALVFLAMPCIAFAASNELPQPVVLNKIAAVVNGEIITLHDLRRHAAAEFVRAGINASDPANRAQIDRIMSRVLSVMIEDILLRQEAERLQIKASDSDVDNEVRKLAQRNQMNMKDFEARVVAQGGTMEMLRERVRNTILSQRIVNIQIARKTVVTAEEVKKYFDAHQNEFAAERSVDVSLIVFAPSADPLDVYKKITAKTLSFEDAAKKFSEGPSPENGGRLGMIKWDDLAAPFKAQVVQLKDGEISEVFHANTRDCLIKLNGSTSGRTMTLEEATPEIERILREPRLQERFTEYTDQLRSRAVIDIRL</sequence>
<dbReference type="SUPFAM" id="SSF54534">
    <property type="entry name" value="FKBP-like"/>
    <property type="match status" value="1"/>
</dbReference>
<dbReference type="EMBL" id="FLUQ01000001">
    <property type="protein sequence ID" value="SBV93359.1"/>
    <property type="molecule type" value="Genomic_DNA"/>
</dbReference>
<evidence type="ECO:0000313" key="5">
    <source>
        <dbReference type="EMBL" id="SBV93359.1"/>
    </source>
</evidence>
<dbReference type="Pfam" id="PF13145">
    <property type="entry name" value="Rotamase_2"/>
    <property type="match status" value="1"/>
</dbReference>
<dbReference type="SUPFAM" id="SSF109998">
    <property type="entry name" value="Triger factor/SurA peptide-binding domain-like"/>
    <property type="match status" value="1"/>
</dbReference>
<keyword evidence="2" id="KW-0413">Isomerase</keyword>
<evidence type="ECO:0000259" key="4">
    <source>
        <dbReference type="PROSITE" id="PS50198"/>
    </source>
</evidence>
<dbReference type="PROSITE" id="PS50198">
    <property type="entry name" value="PPIC_PPIASE_2"/>
    <property type="match status" value="1"/>
</dbReference>
<proteinExistence type="predicted"/>
<keyword evidence="1 3" id="KW-0732">Signal</keyword>
<protein>
    <submittedName>
        <fullName evidence="5">PPIC-type PPIASE domain protein</fullName>
    </submittedName>
</protein>
<name>A0A212J1N7_9DELT</name>
<dbReference type="InterPro" id="IPR046357">
    <property type="entry name" value="PPIase_dom_sf"/>
</dbReference>
<dbReference type="Gene3D" id="1.10.4030.10">
    <property type="entry name" value="Porin chaperone SurA, peptide-binding domain"/>
    <property type="match status" value="1"/>
</dbReference>
<dbReference type="InterPro" id="IPR050280">
    <property type="entry name" value="OMP_Chaperone_SurA"/>
</dbReference>
<dbReference type="Gene3D" id="3.10.50.40">
    <property type="match status" value="1"/>
</dbReference>
<dbReference type="PROSITE" id="PS01096">
    <property type="entry name" value="PPIC_PPIASE_1"/>
    <property type="match status" value="1"/>
</dbReference>
<feature type="signal peptide" evidence="3">
    <location>
        <begin position="1"/>
        <end position="22"/>
    </location>
</feature>
<keyword evidence="2" id="KW-0697">Rotamase</keyword>
<gene>
    <name evidence="5" type="ORF">KL86DPRO_10519</name>
</gene>
<reference evidence="5" key="1">
    <citation type="submission" date="2016-04" db="EMBL/GenBank/DDBJ databases">
        <authorList>
            <person name="Evans L.H."/>
            <person name="Alamgir A."/>
            <person name="Owens N."/>
            <person name="Weber N.D."/>
            <person name="Virtaneva K."/>
            <person name="Barbian K."/>
            <person name="Babar A."/>
            <person name="Rosenke K."/>
        </authorList>
    </citation>
    <scope>NUCLEOTIDE SEQUENCE</scope>
    <source>
        <strain evidence="5">86</strain>
    </source>
</reference>
<evidence type="ECO:0000256" key="2">
    <source>
        <dbReference type="PROSITE-ProRule" id="PRU00278"/>
    </source>
</evidence>
<dbReference type="InterPro" id="IPR023058">
    <property type="entry name" value="PPIase_PpiC_CS"/>
</dbReference>
<dbReference type="PANTHER" id="PTHR47637">
    <property type="entry name" value="CHAPERONE SURA"/>
    <property type="match status" value="1"/>
</dbReference>
<evidence type="ECO:0000256" key="3">
    <source>
        <dbReference type="SAM" id="SignalP"/>
    </source>
</evidence>
<dbReference type="Pfam" id="PF13624">
    <property type="entry name" value="SurA_N_3"/>
    <property type="match status" value="1"/>
</dbReference>
<organism evidence="5">
    <name type="scientific">uncultured delta proteobacterium</name>
    <dbReference type="NCBI Taxonomy" id="34034"/>
    <lineage>
        <taxon>Bacteria</taxon>
        <taxon>Deltaproteobacteria</taxon>
        <taxon>environmental samples</taxon>
    </lineage>
</organism>
<dbReference type="InterPro" id="IPR027304">
    <property type="entry name" value="Trigger_fact/SurA_dom_sf"/>
</dbReference>
<dbReference type="GO" id="GO:0003755">
    <property type="term" value="F:peptidyl-prolyl cis-trans isomerase activity"/>
    <property type="evidence" value="ECO:0007669"/>
    <property type="project" value="UniProtKB-KW"/>
</dbReference>
<feature type="domain" description="PpiC" evidence="4">
    <location>
        <begin position="182"/>
        <end position="272"/>
    </location>
</feature>